<dbReference type="EMBL" id="CAXHTB010000023">
    <property type="protein sequence ID" value="CAL0331021.1"/>
    <property type="molecule type" value="Genomic_DNA"/>
</dbReference>
<dbReference type="AlphaFoldDB" id="A0AAV1YCF6"/>
<comment type="caution">
    <text evidence="2">The sequence shown here is derived from an EMBL/GenBank/DDBJ whole genome shotgun (WGS) entry which is preliminary data.</text>
</comment>
<dbReference type="Proteomes" id="UP001497480">
    <property type="component" value="Unassembled WGS sequence"/>
</dbReference>
<dbReference type="GO" id="GO:0004185">
    <property type="term" value="F:serine-type carboxypeptidase activity"/>
    <property type="evidence" value="ECO:0007669"/>
    <property type="project" value="InterPro"/>
</dbReference>
<organism evidence="2 3">
    <name type="scientific">Lupinus luteus</name>
    <name type="common">European yellow lupine</name>
    <dbReference type="NCBI Taxonomy" id="3873"/>
    <lineage>
        <taxon>Eukaryota</taxon>
        <taxon>Viridiplantae</taxon>
        <taxon>Streptophyta</taxon>
        <taxon>Embryophyta</taxon>
        <taxon>Tracheophyta</taxon>
        <taxon>Spermatophyta</taxon>
        <taxon>Magnoliopsida</taxon>
        <taxon>eudicotyledons</taxon>
        <taxon>Gunneridae</taxon>
        <taxon>Pentapetalae</taxon>
        <taxon>rosids</taxon>
        <taxon>fabids</taxon>
        <taxon>Fabales</taxon>
        <taxon>Fabaceae</taxon>
        <taxon>Papilionoideae</taxon>
        <taxon>50 kb inversion clade</taxon>
        <taxon>genistoids sensu lato</taxon>
        <taxon>core genistoids</taxon>
        <taxon>Genisteae</taxon>
        <taxon>Lupinus</taxon>
    </lineage>
</organism>
<gene>
    <name evidence="2" type="ORF">LLUT_LOCUS32081</name>
</gene>
<evidence type="ECO:0000313" key="2">
    <source>
        <dbReference type="EMBL" id="CAL0331021.1"/>
    </source>
</evidence>
<dbReference type="InterPro" id="IPR029058">
    <property type="entry name" value="AB_hydrolase_fold"/>
</dbReference>
<sequence>MNLSTKTDGYPCFFNGEVVWYAGVYSGGQTFATVREAGHEVPSYQPGRALPLIMHFLKDTQLPTTKTQP</sequence>
<dbReference type="InterPro" id="IPR001563">
    <property type="entry name" value="Peptidase_S10"/>
</dbReference>
<protein>
    <recommendedName>
        <fullName evidence="4">Carboxypeptidase D</fullName>
    </recommendedName>
</protein>
<evidence type="ECO:0000313" key="3">
    <source>
        <dbReference type="Proteomes" id="UP001497480"/>
    </source>
</evidence>
<dbReference type="Pfam" id="PF00450">
    <property type="entry name" value="Peptidase_S10"/>
    <property type="match status" value="1"/>
</dbReference>
<name>A0AAV1YCF6_LUPLU</name>
<dbReference type="Gene3D" id="3.40.50.1820">
    <property type="entry name" value="alpha/beta hydrolase"/>
    <property type="match status" value="1"/>
</dbReference>
<dbReference type="GO" id="GO:0006508">
    <property type="term" value="P:proteolysis"/>
    <property type="evidence" value="ECO:0007669"/>
    <property type="project" value="InterPro"/>
</dbReference>
<reference evidence="2 3" key="1">
    <citation type="submission" date="2024-03" db="EMBL/GenBank/DDBJ databases">
        <authorList>
            <person name="Martinez-Hernandez J."/>
        </authorList>
    </citation>
    <scope>NUCLEOTIDE SEQUENCE [LARGE SCALE GENOMIC DNA]</scope>
</reference>
<proteinExistence type="inferred from homology"/>
<evidence type="ECO:0008006" key="4">
    <source>
        <dbReference type="Google" id="ProtNLM"/>
    </source>
</evidence>
<keyword evidence="3" id="KW-1185">Reference proteome</keyword>
<comment type="similarity">
    <text evidence="1">Belongs to the peptidase S10 family.</text>
</comment>
<dbReference type="SUPFAM" id="SSF53474">
    <property type="entry name" value="alpha/beta-Hydrolases"/>
    <property type="match status" value="1"/>
</dbReference>
<evidence type="ECO:0000256" key="1">
    <source>
        <dbReference type="ARBA" id="ARBA00009431"/>
    </source>
</evidence>
<accession>A0AAV1YCF6</accession>